<evidence type="ECO:0000313" key="14">
    <source>
        <dbReference type="EMBL" id="AVE15777.1"/>
    </source>
</evidence>
<comment type="similarity">
    <text evidence="2 12">Belongs to the ATPase protein 8 family.</text>
</comment>
<evidence type="ECO:0000256" key="9">
    <source>
        <dbReference type="ARBA" id="ARBA00023065"/>
    </source>
</evidence>
<evidence type="ECO:0000256" key="8">
    <source>
        <dbReference type="ARBA" id="ARBA00022989"/>
    </source>
</evidence>
<organism evidence="14">
    <name type="scientific">Eomantis yunnanensis</name>
    <dbReference type="NCBI Taxonomy" id="2073090"/>
    <lineage>
        <taxon>Eukaryota</taxon>
        <taxon>Metazoa</taxon>
        <taxon>Ecdysozoa</taxon>
        <taxon>Arthropoda</taxon>
        <taxon>Hexapoda</taxon>
        <taxon>Insecta</taxon>
        <taxon>Pterygota</taxon>
        <taxon>Neoptera</taxon>
        <taxon>Polyneoptera</taxon>
        <taxon>Dictyoptera</taxon>
        <taxon>Mantodea</taxon>
        <taxon>Eumantodea</taxon>
        <taxon>Nanomantoidea</taxon>
        <taxon>Nanomantidae</taxon>
        <taxon>Tropidomantinae</taxon>
        <taxon>Eomantis</taxon>
    </lineage>
</organism>
<keyword evidence="9 12" id="KW-0406">Ion transport</keyword>
<keyword evidence="6 12" id="KW-0812">Transmembrane</keyword>
<keyword evidence="10 12" id="KW-0496">Mitochondrion</keyword>
<comment type="subunit">
    <text evidence="3">F-type ATPases have 2 components, CF(1) - the catalytic core - and CF(0) - the membrane proton channel.</text>
</comment>
<dbReference type="EMBL" id="KY689138">
    <property type="protein sequence ID" value="AVE15777.1"/>
    <property type="molecule type" value="Genomic_DNA"/>
</dbReference>
<proteinExistence type="inferred from homology"/>
<evidence type="ECO:0000256" key="2">
    <source>
        <dbReference type="ARBA" id="ARBA00008892"/>
    </source>
</evidence>
<dbReference type="GO" id="GO:0045259">
    <property type="term" value="C:proton-transporting ATP synthase complex"/>
    <property type="evidence" value="ECO:0007669"/>
    <property type="project" value="UniProtKB-KW"/>
</dbReference>
<comment type="subcellular location">
    <subcellularLocation>
        <location evidence="1 12">Mitochondrion membrane</location>
        <topology evidence="1 12">Single-pass membrane protein</topology>
    </subcellularLocation>
</comment>
<dbReference type="InterPro" id="IPR001421">
    <property type="entry name" value="ATP8_metazoa"/>
</dbReference>
<keyword evidence="11 13" id="KW-0472">Membrane</keyword>
<feature type="transmembrane region" description="Helical" evidence="13">
    <location>
        <begin position="6"/>
        <end position="29"/>
    </location>
</feature>
<dbReference type="GO" id="GO:0031966">
    <property type="term" value="C:mitochondrial membrane"/>
    <property type="evidence" value="ECO:0007669"/>
    <property type="project" value="UniProtKB-SubCell"/>
</dbReference>
<evidence type="ECO:0000256" key="7">
    <source>
        <dbReference type="ARBA" id="ARBA00022781"/>
    </source>
</evidence>
<evidence type="ECO:0000256" key="3">
    <source>
        <dbReference type="ARBA" id="ARBA00011291"/>
    </source>
</evidence>
<gene>
    <name evidence="14" type="primary">ATP8</name>
</gene>
<evidence type="ECO:0000256" key="6">
    <source>
        <dbReference type="ARBA" id="ARBA00022692"/>
    </source>
</evidence>
<reference evidence="14" key="1">
    <citation type="submission" date="2017-02" db="EMBL/GenBank/DDBJ databases">
        <authorList>
            <person name="Peterson S.W."/>
        </authorList>
    </citation>
    <scope>NUCLEOTIDE SEQUENCE</scope>
</reference>
<evidence type="ECO:0000256" key="10">
    <source>
        <dbReference type="ARBA" id="ARBA00023128"/>
    </source>
</evidence>
<keyword evidence="7 12" id="KW-0375">Hydrogen ion transport</keyword>
<dbReference type="GO" id="GO:0015078">
    <property type="term" value="F:proton transmembrane transporter activity"/>
    <property type="evidence" value="ECO:0007669"/>
    <property type="project" value="InterPro"/>
</dbReference>
<keyword evidence="4 12" id="KW-0813">Transport</keyword>
<dbReference type="GO" id="GO:0015986">
    <property type="term" value="P:proton motive force-driven ATP synthesis"/>
    <property type="evidence" value="ECO:0007669"/>
    <property type="project" value="InterPro"/>
</dbReference>
<name>A0A343UNC7_9NEOP</name>
<evidence type="ECO:0000256" key="11">
    <source>
        <dbReference type="ARBA" id="ARBA00023136"/>
    </source>
</evidence>
<evidence type="ECO:0000256" key="5">
    <source>
        <dbReference type="ARBA" id="ARBA00022547"/>
    </source>
</evidence>
<keyword evidence="5 12" id="KW-0138">CF(0)</keyword>
<dbReference type="RefSeq" id="YP_009469773.1">
    <property type="nucleotide sequence ID" value="NC_037208.1"/>
</dbReference>
<dbReference type="Pfam" id="PF00895">
    <property type="entry name" value="ATP-synt_8"/>
    <property type="match status" value="1"/>
</dbReference>
<dbReference type="CTD" id="4509"/>
<dbReference type="GeneID" id="36277243"/>
<reference evidence="14" key="2">
    <citation type="journal article" date="2018" name="Int. J. Biol. Macromol.">
        <title>Higher tRNA gene duplication in mitogenomes of praying mantises (Dictyoptera, Mantodea) and the phylogeny within Mantodea.</title>
        <authorList>
            <person name="Zhang L.-P."/>
            <person name="Yu D.-N."/>
            <person name="Storey K.B."/>
            <person name="Cheng H.-Y."/>
            <person name="Zhang J.-Y."/>
        </authorList>
    </citation>
    <scope>NUCLEOTIDE SEQUENCE</scope>
</reference>
<dbReference type="AlphaFoldDB" id="A0A343UNC7"/>
<accession>A0A343UNC7</accession>
<evidence type="ECO:0000256" key="13">
    <source>
        <dbReference type="SAM" id="Phobius"/>
    </source>
</evidence>
<protein>
    <recommendedName>
        <fullName evidence="12">ATP synthase complex subunit 8</fullName>
    </recommendedName>
</protein>
<evidence type="ECO:0000256" key="12">
    <source>
        <dbReference type="RuleBase" id="RU003661"/>
    </source>
</evidence>
<geneLocation type="mitochondrion" evidence="14"/>
<evidence type="ECO:0000256" key="1">
    <source>
        <dbReference type="ARBA" id="ARBA00004304"/>
    </source>
</evidence>
<keyword evidence="8 13" id="KW-1133">Transmembrane helix</keyword>
<evidence type="ECO:0000256" key="4">
    <source>
        <dbReference type="ARBA" id="ARBA00022448"/>
    </source>
</evidence>
<sequence>MPQMMPMNWVLMFLFFVMIFILFNIMNYFSVYKLPTTKSSVKTLTKTLSWKW</sequence>